<dbReference type="Proteomes" id="UP000030129">
    <property type="component" value="Unassembled WGS sequence"/>
</dbReference>
<gene>
    <name evidence="1" type="ORF">Q763_06670</name>
</gene>
<accession>A0A0A2LRH9</accession>
<keyword evidence="2" id="KW-1185">Reference proteome</keyword>
<dbReference type="STRING" id="1406840.Q763_06670"/>
<reference evidence="1 2" key="1">
    <citation type="submission" date="2013-09" db="EMBL/GenBank/DDBJ databases">
        <authorList>
            <person name="Zeng Z."/>
            <person name="Chen C."/>
        </authorList>
    </citation>
    <scope>NUCLEOTIDE SEQUENCE [LARGE SCALE GENOMIC DNA]</scope>
    <source>
        <strain evidence="1 2">F44-8</strain>
    </source>
</reference>
<organism evidence="1 2">
    <name type="scientific">Flavobacterium beibuense F44-8</name>
    <dbReference type="NCBI Taxonomy" id="1406840"/>
    <lineage>
        <taxon>Bacteria</taxon>
        <taxon>Pseudomonadati</taxon>
        <taxon>Bacteroidota</taxon>
        <taxon>Flavobacteriia</taxon>
        <taxon>Flavobacteriales</taxon>
        <taxon>Flavobacteriaceae</taxon>
        <taxon>Flavobacterium</taxon>
    </lineage>
</organism>
<sequence>MSYLTFLLKSSNAHGIHSPFVYELVTEGFYSGKKISGNDKNGLSSKVLTILFKTINHCKSFKLVVYGENSNEVTETIREVGERTKTKLWFFSPMAPVPGGLDLGFICGSNTQSIMKAFEQLRKDVTDQNLFVLPDIHKTPEMEKAWETIKKDPNVTITIDTYHLGLIFFRKGQAKQDFIIRPYRSFFLDAVLGIRNLWGLLA</sequence>
<dbReference type="RefSeq" id="WP_035132415.1">
    <property type="nucleotide sequence ID" value="NZ_JRLV01000006.1"/>
</dbReference>
<evidence type="ECO:0000313" key="1">
    <source>
        <dbReference type="EMBL" id="KGO81946.1"/>
    </source>
</evidence>
<dbReference type="AlphaFoldDB" id="A0A0A2LRH9"/>
<protein>
    <submittedName>
        <fullName evidence="1">Uncharacterized protein</fullName>
    </submittedName>
</protein>
<proteinExistence type="predicted"/>
<name>A0A0A2LRH9_9FLAO</name>
<dbReference type="EMBL" id="JRLV01000006">
    <property type="protein sequence ID" value="KGO81946.1"/>
    <property type="molecule type" value="Genomic_DNA"/>
</dbReference>
<comment type="caution">
    <text evidence="1">The sequence shown here is derived from an EMBL/GenBank/DDBJ whole genome shotgun (WGS) entry which is preliminary data.</text>
</comment>
<evidence type="ECO:0000313" key="2">
    <source>
        <dbReference type="Proteomes" id="UP000030129"/>
    </source>
</evidence>
<dbReference type="eggNOG" id="COG4122">
    <property type="taxonomic scope" value="Bacteria"/>
</dbReference>